<feature type="compositionally biased region" description="Basic residues" evidence="1">
    <location>
        <begin position="50"/>
        <end position="59"/>
    </location>
</feature>
<feature type="region of interest" description="Disordered" evidence="1">
    <location>
        <begin position="1"/>
        <end position="85"/>
    </location>
</feature>
<feature type="compositionally biased region" description="Low complexity" evidence="1">
    <location>
        <begin position="60"/>
        <end position="69"/>
    </location>
</feature>
<reference evidence="2" key="1">
    <citation type="submission" date="2020-02" db="EMBL/GenBank/DDBJ databases">
        <authorList>
            <person name="Meier V. D."/>
        </authorList>
    </citation>
    <scope>NUCLEOTIDE SEQUENCE</scope>
    <source>
        <strain evidence="2">AVDCRST_MAG03</strain>
    </source>
</reference>
<sequence length="85" mass="9152">RRSGRRRASSPMTPGARPACGSSARSSRPGATRPTKPSTARAGLASATRRSWRWSHTSRLRPSPTTQTTSPPPSSTYPRSSRFTA</sequence>
<feature type="non-terminal residue" evidence="2">
    <location>
        <position position="85"/>
    </location>
</feature>
<accession>A0A6J4QGK2</accession>
<dbReference type="EMBL" id="CADCUT010000231">
    <property type="protein sequence ID" value="CAA9440096.1"/>
    <property type="molecule type" value="Genomic_DNA"/>
</dbReference>
<organism evidence="2">
    <name type="scientific">uncultured Rubrobacteraceae bacterium</name>
    <dbReference type="NCBI Taxonomy" id="349277"/>
    <lineage>
        <taxon>Bacteria</taxon>
        <taxon>Bacillati</taxon>
        <taxon>Actinomycetota</taxon>
        <taxon>Rubrobacteria</taxon>
        <taxon>Rubrobacterales</taxon>
        <taxon>Rubrobacteraceae</taxon>
        <taxon>environmental samples</taxon>
    </lineage>
</organism>
<name>A0A6J4QGK2_9ACTN</name>
<feature type="compositionally biased region" description="Low complexity" evidence="1">
    <location>
        <begin position="76"/>
        <end position="85"/>
    </location>
</feature>
<gene>
    <name evidence="2" type="ORF">AVDCRST_MAG03-3924</name>
</gene>
<evidence type="ECO:0000256" key="1">
    <source>
        <dbReference type="SAM" id="MobiDB-lite"/>
    </source>
</evidence>
<dbReference type="AlphaFoldDB" id="A0A6J4QGK2"/>
<feature type="non-terminal residue" evidence="2">
    <location>
        <position position="1"/>
    </location>
</feature>
<protein>
    <submittedName>
        <fullName evidence="2">Uncharacterized protein</fullName>
    </submittedName>
</protein>
<evidence type="ECO:0000313" key="2">
    <source>
        <dbReference type="EMBL" id="CAA9440096.1"/>
    </source>
</evidence>
<proteinExistence type="predicted"/>